<dbReference type="InterPro" id="IPR053144">
    <property type="entry name" value="Acetyltransferase_Butenolide"/>
</dbReference>
<proteinExistence type="predicted"/>
<dbReference type="PANTHER" id="PTHR43233">
    <property type="entry name" value="FAMILY N-ACETYLTRANSFERASE, PUTATIVE (AFU_ORTHOLOGUE AFUA_6G03350)-RELATED"/>
    <property type="match status" value="1"/>
</dbReference>
<evidence type="ECO:0000259" key="1">
    <source>
        <dbReference type="PROSITE" id="PS51186"/>
    </source>
</evidence>
<accession>A0ABT9FLZ4</accession>
<dbReference type="Proteomes" id="UP001241848">
    <property type="component" value="Unassembled WGS sequence"/>
</dbReference>
<organism evidence="2 3">
    <name type="scientific">Paenibacillus zeirhizosphaerae</name>
    <dbReference type="NCBI Taxonomy" id="2987519"/>
    <lineage>
        <taxon>Bacteria</taxon>
        <taxon>Bacillati</taxon>
        <taxon>Bacillota</taxon>
        <taxon>Bacilli</taxon>
        <taxon>Bacillales</taxon>
        <taxon>Paenibacillaceae</taxon>
        <taxon>Paenibacillus</taxon>
    </lineage>
</organism>
<dbReference type="RefSeq" id="WP_305753203.1">
    <property type="nucleotide sequence ID" value="NZ_JAPCKK010000004.1"/>
</dbReference>
<comment type="caution">
    <text evidence="2">The sequence shown here is derived from an EMBL/GenBank/DDBJ whole genome shotgun (WGS) entry which is preliminary data.</text>
</comment>
<reference evidence="2 3" key="1">
    <citation type="submission" date="2022-10" db="EMBL/GenBank/DDBJ databases">
        <title>Paenibacillus description and whole genome data of maize root bacterial community.</title>
        <authorList>
            <person name="Marton D."/>
            <person name="Farkas M."/>
            <person name="Cserhati M."/>
        </authorList>
    </citation>
    <scope>NUCLEOTIDE SEQUENCE [LARGE SCALE GENOMIC DNA]</scope>
    <source>
        <strain evidence="2 3">P96</strain>
    </source>
</reference>
<dbReference type="SUPFAM" id="SSF55729">
    <property type="entry name" value="Acyl-CoA N-acyltransferases (Nat)"/>
    <property type="match status" value="1"/>
</dbReference>
<dbReference type="PANTHER" id="PTHR43233:SF1">
    <property type="entry name" value="FAMILY N-ACETYLTRANSFERASE, PUTATIVE (AFU_ORTHOLOGUE AFUA_6G03350)-RELATED"/>
    <property type="match status" value="1"/>
</dbReference>
<keyword evidence="3" id="KW-1185">Reference proteome</keyword>
<feature type="domain" description="N-acetyltransferase" evidence="1">
    <location>
        <begin position="8"/>
        <end position="144"/>
    </location>
</feature>
<dbReference type="CDD" id="cd04301">
    <property type="entry name" value="NAT_SF"/>
    <property type="match status" value="1"/>
</dbReference>
<gene>
    <name evidence="2" type="ORF">OIN60_01985</name>
</gene>
<dbReference type="InterPro" id="IPR016181">
    <property type="entry name" value="Acyl_CoA_acyltransferase"/>
</dbReference>
<evidence type="ECO:0000313" key="2">
    <source>
        <dbReference type="EMBL" id="MDP4095561.1"/>
    </source>
</evidence>
<protein>
    <submittedName>
        <fullName evidence="2">GNAT family N-acetyltransferase</fullName>
    </submittedName>
</protein>
<sequence length="144" mass="16691">MEIIFKEFLISDNKEKIDQNVVVDYLARSYWADKRPVEKVLKSIEASKCYGVYLQDKQVGFARVITDGATFYYLCDVFVLEEFQGQGIGKKLVEVIVNSEEYEWMTGLLGTRDAHGLYEKYGFERDAERVLRRVPQSRSGSLRV</sequence>
<evidence type="ECO:0000313" key="3">
    <source>
        <dbReference type="Proteomes" id="UP001241848"/>
    </source>
</evidence>
<dbReference type="EMBL" id="JAPCKK010000004">
    <property type="protein sequence ID" value="MDP4095561.1"/>
    <property type="molecule type" value="Genomic_DNA"/>
</dbReference>
<dbReference type="Gene3D" id="3.40.630.30">
    <property type="match status" value="1"/>
</dbReference>
<dbReference type="InterPro" id="IPR000182">
    <property type="entry name" value="GNAT_dom"/>
</dbReference>
<dbReference type="PROSITE" id="PS51186">
    <property type="entry name" value="GNAT"/>
    <property type="match status" value="1"/>
</dbReference>
<name>A0ABT9FLZ4_9BACL</name>
<dbReference type="Pfam" id="PF13508">
    <property type="entry name" value="Acetyltransf_7"/>
    <property type="match status" value="1"/>
</dbReference>